<dbReference type="GO" id="GO:0004497">
    <property type="term" value="F:monooxygenase activity"/>
    <property type="evidence" value="ECO:0007669"/>
    <property type="project" value="UniProtKB-KW"/>
</dbReference>
<keyword evidence="1" id="KW-0614">Plasmid</keyword>
<protein>
    <submittedName>
        <fullName evidence="1">Cytochrome P450 monooxygenase</fullName>
    </submittedName>
</protein>
<reference evidence="1" key="1">
    <citation type="journal article" date="2012" name="Mol. Plant Microbe Interact.">
        <title>Rhizobial plasmids that cause impaired symbiotic nitrogen fixation and enhanced host invasion.</title>
        <authorList>
            <person name="Crook M.B."/>
            <person name="Lindsay D.P."/>
            <person name="Biggs M.B."/>
            <person name="Bentley J.S."/>
            <person name="Price J.C."/>
            <person name="Clement S.C."/>
            <person name="Clement M.J."/>
            <person name="Long S.R."/>
            <person name="Griffitts J.S."/>
        </authorList>
    </citation>
    <scope>NUCLEOTIDE SEQUENCE</scope>
    <source>
        <strain evidence="1">C017</strain>
        <plasmid evidence="1">pHRC017</plasmid>
    </source>
</reference>
<evidence type="ECO:0000313" key="1">
    <source>
        <dbReference type="EMBL" id="AFJ91381.1"/>
    </source>
</evidence>
<gene>
    <name evidence="1" type="primary">cpxP3</name>
    <name evidence="1" type="ORF">pHRC017_0240</name>
</gene>
<dbReference type="AlphaFoldDB" id="I2E1L3"/>
<sequence length="96" mass="10743">MRLFLASDVEAFRVVKMARIERRRRQSNKHLALRGNMHARDGHVGLWIPHDAAQPAPGGYMRRISSTAVSPQMDRRPGVRAVADGGTWTVGRIRSA</sequence>
<accession>I2E1L3</accession>
<dbReference type="EMBL" id="JQ665880">
    <property type="protein sequence ID" value="AFJ91381.1"/>
    <property type="molecule type" value="Genomic_DNA"/>
</dbReference>
<keyword evidence="1" id="KW-0560">Oxidoreductase</keyword>
<geneLocation type="plasmid" evidence="1">
    <name>pHRC017</name>
</geneLocation>
<keyword evidence="1" id="KW-0503">Monooxygenase</keyword>
<proteinExistence type="predicted"/>
<organism evidence="1">
    <name type="scientific">Rhizobium meliloti</name>
    <name type="common">Ensifer meliloti</name>
    <name type="synonym">Sinorhizobium meliloti</name>
    <dbReference type="NCBI Taxonomy" id="382"/>
    <lineage>
        <taxon>Bacteria</taxon>
        <taxon>Pseudomonadati</taxon>
        <taxon>Pseudomonadota</taxon>
        <taxon>Alphaproteobacteria</taxon>
        <taxon>Hyphomicrobiales</taxon>
        <taxon>Rhizobiaceae</taxon>
        <taxon>Sinorhizobium/Ensifer group</taxon>
        <taxon>Sinorhizobium</taxon>
    </lineage>
</organism>
<name>I2E1L3_RHIML</name>